<dbReference type="Proteomes" id="UP000002729">
    <property type="component" value="Unassembled WGS sequence"/>
</dbReference>
<evidence type="ECO:0000313" key="4">
    <source>
        <dbReference type="EMBL" id="EGB08858.1"/>
    </source>
</evidence>
<dbReference type="OrthoDB" id="329835at2759"/>
<organism evidence="5">
    <name type="scientific">Aureococcus anophagefferens</name>
    <name type="common">Harmful bloom alga</name>
    <dbReference type="NCBI Taxonomy" id="44056"/>
    <lineage>
        <taxon>Eukaryota</taxon>
        <taxon>Sar</taxon>
        <taxon>Stramenopiles</taxon>
        <taxon>Ochrophyta</taxon>
        <taxon>Pelagophyceae</taxon>
        <taxon>Pelagomonadales</taxon>
        <taxon>Pelagomonadaceae</taxon>
        <taxon>Aureococcus</taxon>
    </lineage>
</organism>
<gene>
    <name evidence="4" type="ORF">AURANDRAFT_5850</name>
</gene>
<accession>F0Y8S1</accession>
<dbReference type="RefSeq" id="XP_009036451.1">
    <property type="nucleotide sequence ID" value="XM_009038203.1"/>
</dbReference>
<dbReference type="InterPro" id="IPR016039">
    <property type="entry name" value="Thiolase-like"/>
</dbReference>
<dbReference type="KEGG" id="aaf:AURANDRAFT_5850"/>
<feature type="non-terminal residue" evidence="4">
    <location>
        <position position="226"/>
    </location>
</feature>
<dbReference type="GO" id="GO:0006633">
    <property type="term" value="P:fatty acid biosynthetic process"/>
    <property type="evidence" value="ECO:0007669"/>
    <property type="project" value="TreeGrafter"/>
</dbReference>
<dbReference type="InterPro" id="IPR020841">
    <property type="entry name" value="PKS_Beta-ketoAc_synthase_dom"/>
</dbReference>
<keyword evidence="2" id="KW-0597">Phosphoprotein</keyword>
<dbReference type="GO" id="GO:0004312">
    <property type="term" value="F:fatty acid synthase activity"/>
    <property type="evidence" value="ECO:0007669"/>
    <property type="project" value="TreeGrafter"/>
</dbReference>
<dbReference type="GeneID" id="20222612"/>
<dbReference type="EMBL" id="GL833127">
    <property type="protein sequence ID" value="EGB08858.1"/>
    <property type="molecule type" value="Genomic_DNA"/>
</dbReference>
<dbReference type="InterPro" id="IPR050091">
    <property type="entry name" value="PKS_NRPS_Biosynth_Enz"/>
</dbReference>
<reference evidence="4 5" key="1">
    <citation type="journal article" date="2011" name="Proc. Natl. Acad. Sci. U.S.A.">
        <title>Niche of harmful alga Aureococcus anophagefferens revealed through ecogenomics.</title>
        <authorList>
            <person name="Gobler C.J."/>
            <person name="Berry D.L."/>
            <person name="Dyhrman S.T."/>
            <person name="Wilhelm S.W."/>
            <person name="Salamov A."/>
            <person name="Lobanov A.V."/>
            <person name="Zhang Y."/>
            <person name="Collier J.L."/>
            <person name="Wurch L.L."/>
            <person name="Kustka A.B."/>
            <person name="Dill B.D."/>
            <person name="Shah M."/>
            <person name="VerBerkmoes N.C."/>
            <person name="Kuo A."/>
            <person name="Terry A."/>
            <person name="Pangilinan J."/>
            <person name="Lindquist E.A."/>
            <person name="Lucas S."/>
            <person name="Paulsen I.T."/>
            <person name="Hattenrath-Lehmann T.K."/>
            <person name="Talmage S.C."/>
            <person name="Walker E.A."/>
            <person name="Koch F."/>
            <person name="Burson A.M."/>
            <person name="Marcoval M.A."/>
            <person name="Tang Y.Z."/>
            <person name="Lecleir G.R."/>
            <person name="Coyne K.J."/>
            <person name="Berg G.M."/>
            <person name="Bertrand E.M."/>
            <person name="Saito M.A."/>
            <person name="Gladyshev V.N."/>
            <person name="Grigoriev I.V."/>
        </authorList>
    </citation>
    <scope>NUCLEOTIDE SEQUENCE [LARGE SCALE GENOMIC DNA]</scope>
    <source>
        <strain evidence="5">CCMP 1984</strain>
    </source>
</reference>
<proteinExistence type="predicted"/>
<dbReference type="InterPro" id="IPR014031">
    <property type="entry name" value="Ketoacyl_synth_C"/>
</dbReference>
<dbReference type="InterPro" id="IPR014030">
    <property type="entry name" value="Ketoacyl_synth_N"/>
</dbReference>
<dbReference type="Pfam" id="PF02801">
    <property type="entry name" value="Ketoacyl-synt_C"/>
    <property type="match status" value="1"/>
</dbReference>
<dbReference type="Pfam" id="PF00109">
    <property type="entry name" value="ketoacyl-synt"/>
    <property type="match status" value="1"/>
</dbReference>
<sequence>DPQQRLLLEVGFEACAAGGLDSLQDADVGTFTGLMNSDAIALAPEAHDLNAYVMMGNGYSAAGARLSYAFALRGPCLVLDTACSSSLIACHTGRRSLQHDECALALVAAPNLMLLAGYQHLGTAIMGMNSATGRCHTMDDRADGFVRGEGGGAMLLSHHDPSTLDAAATETFGSAAKHNGRSASFTALNGLSQQRLLKAALRDGSATAESVAFLEQHGTGTPLGDP</sequence>
<dbReference type="Gene3D" id="3.40.47.10">
    <property type="match status" value="1"/>
</dbReference>
<dbReference type="PANTHER" id="PTHR43775">
    <property type="entry name" value="FATTY ACID SYNTHASE"/>
    <property type="match status" value="1"/>
</dbReference>
<evidence type="ECO:0000256" key="1">
    <source>
        <dbReference type="ARBA" id="ARBA00022450"/>
    </source>
</evidence>
<dbReference type="PROSITE" id="PS52004">
    <property type="entry name" value="KS3_2"/>
    <property type="match status" value="1"/>
</dbReference>
<dbReference type="CDD" id="cd00833">
    <property type="entry name" value="PKS"/>
    <property type="match status" value="1"/>
</dbReference>
<dbReference type="AlphaFoldDB" id="F0Y8S1"/>
<dbReference type="SMART" id="SM00825">
    <property type="entry name" value="PKS_KS"/>
    <property type="match status" value="1"/>
</dbReference>
<keyword evidence="1" id="KW-0596">Phosphopantetheine</keyword>
<name>F0Y8S1_AURAN</name>
<dbReference type="InParanoid" id="F0Y8S1"/>
<evidence type="ECO:0000313" key="5">
    <source>
        <dbReference type="Proteomes" id="UP000002729"/>
    </source>
</evidence>
<feature type="non-terminal residue" evidence="4">
    <location>
        <position position="1"/>
    </location>
</feature>
<dbReference type="SUPFAM" id="SSF53901">
    <property type="entry name" value="Thiolase-like"/>
    <property type="match status" value="2"/>
</dbReference>
<keyword evidence="5" id="KW-1185">Reference proteome</keyword>
<dbReference type="eggNOG" id="KOG1202">
    <property type="taxonomic scope" value="Eukaryota"/>
</dbReference>
<evidence type="ECO:0000256" key="2">
    <source>
        <dbReference type="ARBA" id="ARBA00022553"/>
    </source>
</evidence>
<dbReference type="PANTHER" id="PTHR43775:SF37">
    <property type="entry name" value="SI:DKEY-61P9.11"/>
    <property type="match status" value="1"/>
</dbReference>
<feature type="domain" description="Ketosynthase family 3 (KS3)" evidence="3">
    <location>
        <begin position="1"/>
        <end position="226"/>
    </location>
</feature>
<protein>
    <recommendedName>
        <fullName evidence="3">Ketosynthase family 3 (KS3) domain-containing protein</fullName>
    </recommendedName>
</protein>
<evidence type="ECO:0000259" key="3">
    <source>
        <dbReference type="PROSITE" id="PS52004"/>
    </source>
</evidence>